<dbReference type="GO" id="GO:0008061">
    <property type="term" value="F:chitin binding"/>
    <property type="evidence" value="ECO:0007669"/>
    <property type="project" value="InterPro"/>
</dbReference>
<keyword evidence="1" id="KW-0472">Membrane</keyword>
<organism evidence="3 4">
    <name type="scientific">Mytilus coruscus</name>
    <name type="common">Sea mussel</name>
    <dbReference type="NCBI Taxonomy" id="42192"/>
    <lineage>
        <taxon>Eukaryota</taxon>
        <taxon>Metazoa</taxon>
        <taxon>Spiralia</taxon>
        <taxon>Lophotrochozoa</taxon>
        <taxon>Mollusca</taxon>
        <taxon>Bivalvia</taxon>
        <taxon>Autobranchia</taxon>
        <taxon>Pteriomorphia</taxon>
        <taxon>Mytilida</taxon>
        <taxon>Mytiloidea</taxon>
        <taxon>Mytilidae</taxon>
        <taxon>Mytilinae</taxon>
        <taxon>Mytilus</taxon>
    </lineage>
</organism>
<evidence type="ECO:0000313" key="3">
    <source>
        <dbReference type="EMBL" id="CAC5391690.1"/>
    </source>
</evidence>
<feature type="domain" description="Chitin-binding type-2" evidence="2">
    <location>
        <begin position="329"/>
        <end position="386"/>
    </location>
</feature>
<reference evidence="3 4" key="1">
    <citation type="submission" date="2020-06" db="EMBL/GenBank/DDBJ databases">
        <authorList>
            <person name="Li R."/>
            <person name="Bekaert M."/>
        </authorList>
    </citation>
    <scope>NUCLEOTIDE SEQUENCE [LARGE SCALE GENOMIC DNA]</scope>
    <source>
        <strain evidence="4">wild</strain>
    </source>
</reference>
<gene>
    <name evidence="3" type="ORF">MCOR_26688</name>
</gene>
<dbReference type="Pfam" id="PF01607">
    <property type="entry name" value="CBM_14"/>
    <property type="match status" value="1"/>
</dbReference>
<keyword evidence="4" id="KW-1185">Reference proteome</keyword>
<dbReference type="SUPFAM" id="SSF57196">
    <property type="entry name" value="EGF/Laminin"/>
    <property type="match status" value="1"/>
</dbReference>
<dbReference type="SUPFAM" id="SSF57625">
    <property type="entry name" value="Invertebrate chitin-binding proteins"/>
    <property type="match status" value="1"/>
</dbReference>
<dbReference type="OrthoDB" id="6131869at2759"/>
<accession>A0A6J8C9J8</accession>
<dbReference type="PROSITE" id="PS50940">
    <property type="entry name" value="CHIT_BIND_II"/>
    <property type="match status" value="1"/>
</dbReference>
<dbReference type="Proteomes" id="UP000507470">
    <property type="component" value="Unassembled WGS sequence"/>
</dbReference>
<proteinExistence type="predicted"/>
<evidence type="ECO:0000313" key="4">
    <source>
        <dbReference type="Proteomes" id="UP000507470"/>
    </source>
</evidence>
<keyword evidence="1" id="KW-1133">Transmembrane helix</keyword>
<dbReference type="Gene3D" id="2.10.25.10">
    <property type="entry name" value="Laminin"/>
    <property type="match status" value="1"/>
</dbReference>
<dbReference type="InterPro" id="IPR036508">
    <property type="entry name" value="Chitin-bd_dom_sf"/>
</dbReference>
<feature type="transmembrane region" description="Helical" evidence="1">
    <location>
        <begin position="92"/>
        <end position="113"/>
    </location>
</feature>
<keyword evidence="1" id="KW-0812">Transmembrane</keyword>
<evidence type="ECO:0000259" key="2">
    <source>
        <dbReference type="PROSITE" id="PS50940"/>
    </source>
</evidence>
<dbReference type="GO" id="GO:0005576">
    <property type="term" value="C:extracellular region"/>
    <property type="evidence" value="ECO:0007669"/>
    <property type="project" value="InterPro"/>
</dbReference>
<sequence length="394" mass="44610">MLRARQISHVNNNDDVSQIDPGDSVGYAECIDVEKDDYDQIPADRDTINHDYLVLTSSVKREIKQSNNKVHHQNKQSDSEVHQTKQSVLRPIFLIMLCIIITASVTAVATFFATKHALSDKNKKVLVSCSQELCENGGTYVNGACSCNDGFAGSKCEIDVNQTCKFDANTLIPHPNICQLYYNCSQAVSPLPIDLENLLYPHIPQFLRPAYLHECPYPELFSTNMSCQNYTDVKCGCRFETKNKCDYLEINTYFPCKICKHFYPDCVGFADGIHRNRYMWPPEEEYFECQDERNIYSGHNPCPKNMAPYNGKCTDLFEIQSSNWQPGYAFDCSNRTNGNYKSEHVQKCDIYYTCVNGNSTLTYCDSELAFDSKSSSCQNKTNVCTPCGSVVHGC</sequence>
<dbReference type="InterPro" id="IPR000742">
    <property type="entry name" value="EGF"/>
</dbReference>
<dbReference type="AlphaFoldDB" id="A0A6J8C9J8"/>
<dbReference type="PROSITE" id="PS00022">
    <property type="entry name" value="EGF_1"/>
    <property type="match status" value="1"/>
</dbReference>
<dbReference type="SMART" id="SM00494">
    <property type="entry name" value="ChtBD2"/>
    <property type="match status" value="2"/>
</dbReference>
<dbReference type="PROSITE" id="PS01186">
    <property type="entry name" value="EGF_2"/>
    <property type="match status" value="1"/>
</dbReference>
<dbReference type="InterPro" id="IPR002557">
    <property type="entry name" value="Chitin-bd_dom"/>
</dbReference>
<name>A0A6J8C9J8_MYTCO</name>
<protein>
    <recommendedName>
        <fullName evidence="2">Chitin-binding type-2 domain-containing protein</fullName>
    </recommendedName>
</protein>
<dbReference type="Gene3D" id="2.170.140.10">
    <property type="entry name" value="Chitin binding domain"/>
    <property type="match status" value="1"/>
</dbReference>
<evidence type="ECO:0000256" key="1">
    <source>
        <dbReference type="SAM" id="Phobius"/>
    </source>
</evidence>
<dbReference type="EMBL" id="CACVKT020004820">
    <property type="protein sequence ID" value="CAC5391690.1"/>
    <property type="molecule type" value="Genomic_DNA"/>
</dbReference>